<dbReference type="Proteomes" id="UP000215914">
    <property type="component" value="Unassembled WGS sequence"/>
</dbReference>
<sequence length="88" mass="9490">MTPELEFCNIDTNCGESMIIVPNGNDDGSLELTADVAKAITGLLIRTRSVNSDLVETGLTGEIVTPRARREKYNTGMCKEVGDRISAT</sequence>
<dbReference type="Gramene" id="mRNA:HanXRQr2_Chr09g0411711">
    <property type="protein sequence ID" value="CDS:HanXRQr2_Chr09g0411711.1"/>
    <property type="gene ID" value="HanXRQr2_Chr09g0411711"/>
</dbReference>
<proteinExistence type="predicted"/>
<protein>
    <submittedName>
        <fullName evidence="1">Uncharacterized protein</fullName>
    </submittedName>
</protein>
<organism evidence="1 2">
    <name type="scientific">Helianthus annuus</name>
    <name type="common">Common sunflower</name>
    <dbReference type="NCBI Taxonomy" id="4232"/>
    <lineage>
        <taxon>Eukaryota</taxon>
        <taxon>Viridiplantae</taxon>
        <taxon>Streptophyta</taxon>
        <taxon>Embryophyta</taxon>
        <taxon>Tracheophyta</taxon>
        <taxon>Spermatophyta</taxon>
        <taxon>Magnoliopsida</taxon>
        <taxon>eudicotyledons</taxon>
        <taxon>Gunneridae</taxon>
        <taxon>Pentapetalae</taxon>
        <taxon>asterids</taxon>
        <taxon>campanulids</taxon>
        <taxon>Asterales</taxon>
        <taxon>Asteraceae</taxon>
        <taxon>Asteroideae</taxon>
        <taxon>Heliantheae alliance</taxon>
        <taxon>Heliantheae</taxon>
        <taxon>Helianthus</taxon>
    </lineage>
</organism>
<accession>A0A9K3IA63</accession>
<name>A0A9K3IA63_HELAN</name>
<gene>
    <name evidence="1" type="ORF">HanXRQr2_Chr09g0411711</name>
</gene>
<comment type="caution">
    <text evidence="1">The sequence shown here is derived from an EMBL/GenBank/DDBJ whole genome shotgun (WGS) entry which is preliminary data.</text>
</comment>
<dbReference type="AlphaFoldDB" id="A0A9K3IA63"/>
<evidence type="ECO:0000313" key="2">
    <source>
        <dbReference type="Proteomes" id="UP000215914"/>
    </source>
</evidence>
<reference evidence="1" key="1">
    <citation type="journal article" date="2017" name="Nature">
        <title>The sunflower genome provides insights into oil metabolism, flowering and Asterid evolution.</title>
        <authorList>
            <person name="Badouin H."/>
            <person name="Gouzy J."/>
            <person name="Grassa C.J."/>
            <person name="Murat F."/>
            <person name="Staton S.E."/>
            <person name="Cottret L."/>
            <person name="Lelandais-Briere C."/>
            <person name="Owens G.L."/>
            <person name="Carrere S."/>
            <person name="Mayjonade B."/>
            <person name="Legrand L."/>
            <person name="Gill N."/>
            <person name="Kane N.C."/>
            <person name="Bowers J.E."/>
            <person name="Hubner S."/>
            <person name="Bellec A."/>
            <person name="Berard A."/>
            <person name="Berges H."/>
            <person name="Blanchet N."/>
            <person name="Boniface M.C."/>
            <person name="Brunel D."/>
            <person name="Catrice O."/>
            <person name="Chaidir N."/>
            <person name="Claudel C."/>
            <person name="Donnadieu C."/>
            <person name="Faraut T."/>
            <person name="Fievet G."/>
            <person name="Helmstetter N."/>
            <person name="King M."/>
            <person name="Knapp S.J."/>
            <person name="Lai Z."/>
            <person name="Le Paslier M.C."/>
            <person name="Lippi Y."/>
            <person name="Lorenzon L."/>
            <person name="Mandel J.R."/>
            <person name="Marage G."/>
            <person name="Marchand G."/>
            <person name="Marquand E."/>
            <person name="Bret-Mestries E."/>
            <person name="Morien E."/>
            <person name="Nambeesan S."/>
            <person name="Nguyen T."/>
            <person name="Pegot-Espagnet P."/>
            <person name="Pouilly N."/>
            <person name="Raftis F."/>
            <person name="Sallet E."/>
            <person name="Schiex T."/>
            <person name="Thomas J."/>
            <person name="Vandecasteele C."/>
            <person name="Vares D."/>
            <person name="Vear F."/>
            <person name="Vautrin S."/>
            <person name="Crespi M."/>
            <person name="Mangin B."/>
            <person name="Burke J.M."/>
            <person name="Salse J."/>
            <person name="Munos S."/>
            <person name="Vincourt P."/>
            <person name="Rieseberg L.H."/>
            <person name="Langlade N.B."/>
        </authorList>
    </citation>
    <scope>NUCLEOTIDE SEQUENCE</scope>
    <source>
        <tissue evidence="1">Leaves</tissue>
    </source>
</reference>
<evidence type="ECO:0000313" key="1">
    <source>
        <dbReference type="EMBL" id="KAF5792943.1"/>
    </source>
</evidence>
<reference evidence="1" key="2">
    <citation type="submission" date="2020-06" db="EMBL/GenBank/DDBJ databases">
        <title>Helianthus annuus Genome sequencing and assembly Release 2.</title>
        <authorList>
            <person name="Gouzy J."/>
            <person name="Langlade N."/>
            <person name="Munos S."/>
        </authorList>
    </citation>
    <scope>NUCLEOTIDE SEQUENCE</scope>
    <source>
        <tissue evidence="1">Leaves</tissue>
    </source>
</reference>
<dbReference type="EMBL" id="MNCJ02000324">
    <property type="protein sequence ID" value="KAF5792943.1"/>
    <property type="molecule type" value="Genomic_DNA"/>
</dbReference>
<keyword evidence="2" id="KW-1185">Reference proteome</keyword>